<dbReference type="Proteomes" id="UP000803844">
    <property type="component" value="Unassembled WGS sequence"/>
</dbReference>
<dbReference type="InterPro" id="IPR043137">
    <property type="entry name" value="GGT_ssub_C"/>
</dbReference>
<dbReference type="OrthoDB" id="2015213at2759"/>
<dbReference type="InterPro" id="IPR029055">
    <property type="entry name" value="Ntn_hydrolases_N"/>
</dbReference>
<dbReference type="GeneID" id="63835665"/>
<proteinExistence type="predicted"/>
<sequence length="598" mass="64043">MSAQHHGKYPSGGAPFINFPSRRSVVHSTKGIVSTTSPLATEAGLQILRNGGNAADAAVAAAAVLNLVDPSMTGIGGDAFCLFYEAKTKKVHALNGSGRSPRAATLEGICKDLDISDRIYGSIPPTSIHSVTVPGAAAAWLDIIEKFGSEKVTASDALAPAIQLAEEGCPVSEISSYYWIKTEDELRQKYNGTELLKEDPEVPGGYRAPRAGEIIKNPLLAKTFRLLGEKGRTGFYEGPVAEAIIEISQKLGGYMTLDDLKAHRSEVVNPISIPLEFDKQGDSFHLWEHPPNGQGIVAQMALGILAQLENDEQIPVFTEDDHNSAKYLHALIQSLRIAFADGSWFVTDPAVSIDPETLLSRDYLAQRAKLFDPDRSTTISTPGDPLGVHKTSDTIYLCVTDADGNACSLVNSVADTFGSRIVPPGVGFVLQNRGAGFHLGPPNHPNLFAPGKRPYNTIIPAVTTNAADGTLHTVFGVMGGAMQPQGHVQVLLNMMRFGMNPQTALDAPRVCIGVSLPGKSTDPTKKVDESVYLEEGIGEDVARELERLGHEVKFVRGMDRALFGRGQIIRTHHDLVSGDRIYSAGSDLRGDGNAAPLL</sequence>
<accession>A0A9P5CSN4</accession>
<name>A0A9P5CSN4_CRYP1</name>
<evidence type="ECO:0000313" key="2">
    <source>
        <dbReference type="Proteomes" id="UP000803844"/>
    </source>
</evidence>
<evidence type="ECO:0000313" key="1">
    <source>
        <dbReference type="EMBL" id="KAF3769473.1"/>
    </source>
</evidence>
<dbReference type="SUPFAM" id="SSF56235">
    <property type="entry name" value="N-terminal nucleophile aminohydrolases (Ntn hydrolases)"/>
    <property type="match status" value="1"/>
</dbReference>
<dbReference type="Gene3D" id="1.10.246.130">
    <property type="match status" value="1"/>
</dbReference>
<dbReference type="Gene3D" id="3.60.20.40">
    <property type="match status" value="1"/>
</dbReference>
<keyword evidence="2" id="KW-1185">Reference proteome</keyword>
<dbReference type="PANTHER" id="PTHR43881:SF1">
    <property type="entry name" value="GAMMA-GLUTAMYLTRANSPEPTIDASE (AFU_ORTHOLOGUE AFUA_4G13580)"/>
    <property type="match status" value="1"/>
</dbReference>
<dbReference type="InterPro" id="IPR052896">
    <property type="entry name" value="GGT-like_enzyme"/>
</dbReference>
<dbReference type="PRINTS" id="PR01210">
    <property type="entry name" value="GGTRANSPTASE"/>
</dbReference>
<dbReference type="PANTHER" id="PTHR43881">
    <property type="entry name" value="GAMMA-GLUTAMYLTRANSPEPTIDASE (AFU_ORTHOLOGUE AFUA_4G13580)"/>
    <property type="match status" value="1"/>
</dbReference>
<dbReference type="Pfam" id="PF01019">
    <property type="entry name" value="G_glu_transpept"/>
    <property type="match status" value="1"/>
</dbReference>
<comment type="caution">
    <text evidence="1">The sequence shown here is derived from an EMBL/GenBank/DDBJ whole genome shotgun (WGS) entry which is preliminary data.</text>
</comment>
<dbReference type="RefSeq" id="XP_040780434.1">
    <property type="nucleotide sequence ID" value="XM_040918536.1"/>
</dbReference>
<organism evidence="1 2">
    <name type="scientific">Cryphonectria parasitica (strain ATCC 38755 / EP155)</name>
    <dbReference type="NCBI Taxonomy" id="660469"/>
    <lineage>
        <taxon>Eukaryota</taxon>
        <taxon>Fungi</taxon>
        <taxon>Dikarya</taxon>
        <taxon>Ascomycota</taxon>
        <taxon>Pezizomycotina</taxon>
        <taxon>Sordariomycetes</taxon>
        <taxon>Sordariomycetidae</taxon>
        <taxon>Diaporthales</taxon>
        <taxon>Cryphonectriaceae</taxon>
        <taxon>Cryphonectria-Endothia species complex</taxon>
        <taxon>Cryphonectria</taxon>
    </lineage>
</organism>
<gene>
    <name evidence="1" type="ORF">M406DRAFT_283865</name>
</gene>
<dbReference type="EMBL" id="MU032344">
    <property type="protein sequence ID" value="KAF3769473.1"/>
    <property type="molecule type" value="Genomic_DNA"/>
</dbReference>
<dbReference type="InterPro" id="IPR043138">
    <property type="entry name" value="GGT_lsub"/>
</dbReference>
<dbReference type="AlphaFoldDB" id="A0A9P5CSN4"/>
<protein>
    <submittedName>
        <fullName evidence="1">Gamma-glutamyltranspeptidase</fullName>
    </submittedName>
</protein>
<reference evidence="1" key="1">
    <citation type="journal article" date="2020" name="Phytopathology">
        <title>Genome sequence of the chestnut blight fungus Cryphonectria parasitica EP155: A fundamental resource for an archetypical invasive plant pathogen.</title>
        <authorList>
            <person name="Crouch J.A."/>
            <person name="Dawe A."/>
            <person name="Aerts A."/>
            <person name="Barry K."/>
            <person name="Churchill A.C.L."/>
            <person name="Grimwood J."/>
            <person name="Hillman B."/>
            <person name="Milgroom M.G."/>
            <person name="Pangilinan J."/>
            <person name="Smith M."/>
            <person name="Salamov A."/>
            <person name="Schmutz J."/>
            <person name="Yadav J."/>
            <person name="Grigoriev I.V."/>
            <person name="Nuss D."/>
        </authorList>
    </citation>
    <scope>NUCLEOTIDE SEQUENCE</scope>
    <source>
        <strain evidence="1">EP155</strain>
    </source>
</reference>